<feature type="region of interest" description="Disordered" evidence="3">
    <location>
        <begin position="87"/>
        <end position="128"/>
    </location>
</feature>
<dbReference type="Gene3D" id="2.40.50.140">
    <property type="entry name" value="Nucleic acid-binding proteins"/>
    <property type="match status" value="1"/>
</dbReference>
<evidence type="ECO:0000256" key="1">
    <source>
        <dbReference type="ARBA" id="ARBA00023125"/>
    </source>
</evidence>
<protein>
    <submittedName>
        <fullName evidence="4">Single-stranded DNA-binding protein</fullName>
    </submittedName>
</protein>
<dbReference type="GO" id="GO:0003677">
    <property type="term" value="F:DNA binding"/>
    <property type="evidence" value="ECO:0007669"/>
    <property type="project" value="UniProtKB-KW"/>
</dbReference>
<dbReference type="SUPFAM" id="SSF50249">
    <property type="entry name" value="Nucleic acid-binding proteins"/>
    <property type="match status" value="1"/>
</dbReference>
<evidence type="ECO:0000256" key="3">
    <source>
        <dbReference type="SAM" id="MobiDB-lite"/>
    </source>
</evidence>
<dbReference type="PROSITE" id="PS50935">
    <property type="entry name" value="SSB"/>
    <property type="match status" value="1"/>
</dbReference>
<evidence type="ECO:0000256" key="2">
    <source>
        <dbReference type="PROSITE-ProRule" id="PRU00252"/>
    </source>
</evidence>
<evidence type="ECO:0000313" key="5">
    <source>
        <dbReference type="Proteomes" id="UP000601990"/>
    </source>
</evidence>
<dbReference type="EMBL" id="WTVH01000005">
    <property type="protein sequence ID" value="NMF92580.1"/>
    <property type="molecule type" value="Genomic_DNA"/>
</dbReference>
<dbReference type="InterPro" id="IPR000424">
    <property type="entry name" value="Primosome_PriB/ssb"/>
</dbReference>
<feature type="compositionally biased region" description="Basic residues" evidence="3">
    <location>
        <begin position="94"/>
        <end position="107"/>
    </location>
</feature>
<accession>A0ABX1N0W9</accession>
<comment type="caution">
    <text evidence="4">The sequence shown here is derived from an EMBL/GenBank/DDBJ whole genome shotgun (WGS) entry which is preliminary data.</text>
</comment>
<reference evidence="4" key="1">
    <citation type="submission" date="2019-12" db="EMBL/GenBank/DDBJ databases">
        <title>Comparative genomics gives insights into the taxonomy of the Azoarcus-Aromatoleum group and reveals separate origins of nif in the plant-associated Azoarcus and non-plant-associated Aromatoleum sub-groups.</title>
        <authorList>
            <person name="Lafos M."/>
            <person name="Maluk M."/>
            <person name="Batista M."/>
            <person name="Junghare M."/>
            <person name="Carmona M."/>
            <person name="Faoro H."/>
            <person name="Cruz L.M."/>
            <person name="Battistoni F."/>
            <person name="De Souza E."/>
            <person name="Pedrosa F."/>
            <person name="Chen W.-M."/>
            <person name="Poole P.S."/>
            <person name="Dixon R.A."/>
            <person name="James E.K."/>
        </authorList>
    </citation>
    <scope>NUCLEOTIDE SEQUENCE</scope>
    <source>
        <strain evidence="4">U120</strain>
    </source>
</reference>
<proteinExistence type="predicted"/>
<evidence type="ECO:0000313" key="4">
    <source>
        <dbReference type="EMBL" id="NMF92580.1"/>
    </source>
</evidence>
<gene>
    <name evidence="4" type="ORF">GO608_04470</name>
</gene>
<organism evidence="4 5">
    <name type="scientific">Aromatoleum buckelii</name>
    <dbReference type="NCBI Taxonomy" id="200254"/>
    <lineage>
        <taxon>Bacteria</taxon>
        <taxon>Pseudomonadati</taxon>
        <taxon>Pseudomonadota</taxon>
        <taxon>Betaproteobacteria</taxon>
        <taxon>Rhodocyclales</taxon>
        <taxon>Rhodocyclaceae</taxon>
        <taxon>Aromatoleum</taxon>
    </lineage>
</organism>
<keyword evidence="5" id="KW-1185">Reference proteome</keyword>
<sequence length="128" mass="13362">MAGELRADPQQRMSKNGKPYALARLSVPMGDEGRVSCALIAFEAEAVTRLLQLRAGASVAAAGTLKVGTFEGNDGTVRPSLDMVADEIAATTPRPKKPKPAPAHRGHQGGGDPFDDLPGAGDIDWTRA</sequence>
<dbReference type="InterPro" id="IPR012340">
    <property type="entry name" value="NA-bd_OB-fold"/>
</dbReference>
<name>A0ABX1N0W9_9RHOO</name>
<dbReference type="Proteomes" id="UP000601990">
    <property type="component" value="Unassembled WGS sequence"/>
</dbReference>
<keyword evidence="1 2" id="KW-0238">DNA-binding</keyword>